<dbReference type="Proteomes" id="UP000247647">
    <property type="component" value="Unassembled WGS sequence"/>
</dbReference>
<evidence type="ECO:0000313" key="2">
    <source>
        <dbReference type="Proteomes" id="UP000247647"/>
    </source>
</evidence>
<evidence type="ECO:0000313" key="1">
    <source>
        <dbReference type="EMBL" id="PYH39738.1"/>
    </source>
</evidence>
<dbReference type="GeneID" id="37131869"/>
<organism evidence="1 2">
    <name type="scientific">Aspergillus neoniger (strain CBS 115656)</name>
    <dbReference type="NCBI Taxonomy" id="1448310"/>
    <lineage>
        <taxon>Eukaryota</taxon>
        <taxon>Fungi</taxon>
        <taxon>Dikarya</taxon>
        <taxon>Ascomycota</taxon>
        <taxon>Pezizomycotina</taxon>
        <taxon>Eurotiomycetes</taxon>
        <taxon>Eurotiomycetidae</taxon>
        <taxon>Eurotiales</taxon>
        <taxon>Aspergillaceae</taxon>
        <taxon>Aspergillus</taxon>
        <taxon>Aspergillus subgen. Circumdati</taxon>
    </lineage>
</organism>
<keyword evidence="2" id="KW-1185">Reference proteome</keyword>
<dbReference type="EMBL" id="KZ821445">
    <property type="protein sequence ID" value="PYH39738.1"/>
    <property type="molecule type" value="Genomic_DNA"/>
</dbReference>
<dbReference type="AlphaFoldDB" id="A0A318ZHN3"/>
<protein>
    <submittedName>
        <fullName evidence="1">Uncharacterized protein</fullName>
    </submittedName>
</protein>
<reference evidence="1" key="1">
    <citation type="submission" date="2016-12" db="EMBL/GenBank/DDBJ databases">
        <title>The genomes of Aspergillus section Nigri reveals drivers in fungal speciation.</title>
        <authorList>
            <consortium name="DOE Joint Genome Institute"/>
            <person name="Vesth T.C."/>
            <person name="Nybo J."/>
            <person name="Theobald S."/>
            <person name="Brandl J."/>
            <person name="Frisvad J.C."/>
            <person name="Nielsen K.F."/>
            <person name="Lyhne E.K."/>
            <person name="Kogle M.E."/>
            <person name="Kuo A."/>
            <person name="Riley R."/>
            <person name="Clum A."/>
            <person name="Nolan M."/>
            <person name="Lipzen A."/>
            <person name="Salamov A."/>
            <person name="Henrissat B."/>
            <person name="Wiebenga A."/>
            <person name="De Vries R.P."/>
            <person name="Grigoriev I.V."/>
            <person name="Mortensen U.H."/>
            <person name="Andersen M.R."/>
            <person name="Baker S.E."/>
        </authorList>
    </citation>
    <scope>NUCLEOTIDE SEQUENCE [LARGE SCALE GENOMIC DNA]</scope>
    <source>
        <strain evidence="1">CBS 115656</strain>
    </source>
</reference>
<proteinExistence type="predicted"/>
<dbReference type="RefSeq" id="XP_025485216.1">
    <property type="nucleotide sequence ID" value="XM_025629413.1"/>
</dbReference>
<dbReference type="OrthoDB" id="10431395at2759"/>
<name>A0A318ZHN3_ASPNB</name>
<accession>A0A318ZHN3</accession>
<sequence>MILFSLSVRELIEVVKAKESSIQNQGERPAGPPQKVAVGKSARWPSAIPNPTPGVLDARAGPPTAVPAIICFPRRYPSLFPAFVAPIFPPIYLAPLVTFPPMPAWTLSLPYICLLERYWGLLSPLYFWSARTLDMSHTKKKKITKDKHKNLHSDINGFFSCEDDGLVSVIVNHFPPA</sequence>
<gene>
    <name evidence="1" type="ORF">BO87DRAFT_5930</name>
</gene>